<accession>A0A0F0LVK2</accession>
<name>A0A0F0LVK2_9MICO</name>
<proteinExistence type="predicted"/>
<evidence type="ECO:0000313" key="2">
    <source>
        <dbReference type="Proteomes" id="UP000033740"/>
    </source>
</evidence>
<gene>
    <name evidence="1" type="ORF">RS86_00462</name>
</gene>
<dbReference type="STRING" id="582680.RS86_00462"/>
<dbReference type="Proteomes" id="UP000033740">
    <property type="component" value="Unassembled WGS sequence"/>
</dbReference>
<organism evidence="1 2">
    <name type="scientific">Microbacterium azadirachtae</name>
    <dbReference type="NCBI Taxonomy" id="582680"/>
    <lineage>
        <taxon>Bacteria</taxon>
        <taxon>Bacillati</taxon>
        <taxon>Actinomycetota</taxon>
        <taxon>Actinomycetes</taxon>
        <taxon>Micrococcales</taxon>
        <taxon>Microbacteriaceae</taxon>
        <taxon>Microbacterium</taxon>
    </lineage>
</organism>
<reference evidence="1 2" key="1">
    <citation type="submission" date="2015-02" db="EMBL/GenBank/DDBJ databases">
        <title>Draft genome sequences of ten Microbacterium spp. with emphasis on heavy metal contaminated environments.</title>
        <authorList>
            <person name="Corretto E."/>
        </authorList>
    </citation>
    <scope>NUCLEOTIDE SEQUENCE [LARGE SCALE GENOMIC DNA]</scope>
    <source>
        <strain evidence="1 2">ARN176</strain>
    </source>
</reference>
<sequence length="56" mass="6264">MGTPAPKPINFHAMANAWDDPIAFARELNAYYSQLAAVGALQEPHDWTEQKKENHA</sequence>
<dbReference type="EMBL" id="JYIX01000023">
    <property type="protein sequence ID" value="KJL35466.1"/>
    <property type="molecule type" value="Genomic_DNA"/>
</dbReference>
<dbReference type="PATRIC" id="fig|582680.6.peg.474"/>
<dbReference type="AlphaFoldDB" id="A0A0F0LVK2"/>
<keyword evidence="2" id="KW-1185">Reference proteome</keyword>
<evidence type="ECO:0000313" key="1">
    <source>
        <dbReference type="EMBL" id="KJL35466.1"/>
    </source>
</evidence>
<protein>
    <submittedName>
        <fullName evidence="1">Uncharacterized protein</fullName>
    </submittedName>
</protein>
<comment type="caution">
    <text evidence="1">The sequence shown here is derived from an EMBL/GenBank/DDBJ whole genome shotgun (WGS) entry which is preliminary data.</text>
</comment>
<dbReference type="RefSeq" id="WP_160299661.1">
    <property type="nucleotide sequence ID" value="NZ_JYIX01000023.1"/>
</dbReference>